<keyword evidence="1" id="KW-0472">Membrane</keyword>
<dbReference type="STRING" id="1333845.SAMN04487895_10322"/>
<keyword evidence="1" id="KW-0812">Transmembrane</keyword>
<dbReference type="EMBL" id="FODH01000003">
    <property type="protein sequence ID" value="SEN80041.1"/>
    <property type="molecule type" value="Genomic_DNA"/>
</dbReference>
<organism evidence="2 3">
    <name type="scientific">Paenibacillus sophorae</name>
    <dbReference type="NCBI Taxonomy" id="1333845"/>
    <lineage>
        <taxon>Bacteria</taxon>
        <taxon>Bacillati</taxon>
        <taxon>Bacillota</taxon>
        <taxon>Bacilli</taxon>
        <taxon>Bacillales</taxon>
        <taxon>Paenibacillaceae</taxon>
        <taxon>Paenibacillus</taxon>
    </lineage>
</organism>
<gene>
    <name evidence="2" type="ORF">SAMN04487895_10322</name>
</gene>
<sequence>MPTSIVRFWTFAKFESGDTATQPINPFERIAGPEYGLPQPVPTIAAQELFYGYGYRCPHKKLVSGKKDVLILNEIIKILFYINFAFLDIINP</sequence>
<dbReference type="AlphaFoldDB" id="A0A1H8JHG0"/>
<reference evidence="2 3" key="1">
    <citation type="submission" date="2016-10" db="EMBL/GenBank/DDBJ databases">
        <authorList>
            <person name="de Groot N.N."/>
        </authorList>
    </citation>
    <scope>NUCLEOTIDE SEQUENCE [LARGE SCALE GENOMIC DNA]</scope>
    <source>
        <strain evidence="2 3">CGMCC 1.10238</strain>
    </source>
</reference>
<dbReference type="Proteomes" id="UP000198809">
    <property type="component" value="Unassembled WGS sequence"/>
</dbReference>
<feature type="transmembrane region" description="Helical" evidence="1">
    <location>
        <begin position="69"/>
        <end position="90"/>
    </location>
</feature>
<dbReference type="OrthoDB" id="9812571at2"/>
<evidence type="ECO:0000313" key="2">
    <source>
        <dbReference type="EMBL" id="SEN80041.1"/>
    </source>
</evidence>
<proteinExistence type="predicted"/>
<evidence type="ECO:0000256" key="1">
    <source>
        <dbReference type="SAM" id="Phobius"/>
    </source>
</evidence>
<keyword evidence="1" id="KW-1133">Transmembrane helix</keyword>
<name>A0A1H8JHG0_9BACL</name>
<accession>A0A1H8JHG0</accession>
<evidence type="ECO:0000313" key="3">
    <source>
        <dbReference type="Proteomes" id="UP000198809"/>
    </source>
</evidence>
<protein>
    <submittedName>
        <fullName evidence="2">Uncharacterized protein</fullName>
    </submittedName>
</protein>